<dbReference type="AlphaFoldDB" id="A0AAE3R6V5"/>
<organism evidence="1 2">
    <name type="scientific">Xanthocytophaga agilis</name>
    <dbReference type="NCBI Taxonomy" id="3048010"/>
    <lineage>
        <taxon>Bacteria</taxon>
        <taxon>Pseudomonadati</taxon>
        <taxon>Bacteroidota</taxon>
        <taxon>Cytophagia</taxon>
        <taxon>Cytophagales</taxon>
        <taxon>Rhodocytophagaceae</taxon>
        <taxon>Xanthocytophaga</taxon>
    </lineage>
</organism>
<sequence length="485" mass="55612">MNRRLVIYVDTDFLMAGVKPFDTFIPIVVRDIFRIPLFFFVDPSSSKIFYGERYRQEYEDSQPNTYGNFLQSILDDKLHYQAFQYMVPVVELLKVIMDDLRRQYLSILGELTSSLDPTAAIPVSLLFSDNVSVASQKVFADYLQRIGYEVDQTTFIPAEMLALSLFENGKLSHPLQKKIVIAEAFNENLNYSLVQCYNASAVERIATHTYSLMGVDSRINVVAAYAVNYINNQRRLLSSKEEIEKETKRHFRMAKEWVRQMDTDVRPFIDVKSNFAIEKSAENKVVLKKDEIEQQVTYHVRSLGQTFDQFLTNSNHRTEDIDKIILIGESLCNSQELKLEFSRFGAHKLLLCNETDEKGILNGVFLRKQYQEKPQTAPQPIEQNIPSSHIPPPSLQFETVVVTTQLSIGQQLEIGWNDRMIRALHLGNSLFVVVKHYNSQIITGDQFSIDTLLFGQKPVFKNIMRSGKSLGDYTPSGALNVLKKV</sequence>
<name>A0AAE3R6V5_9BACT</name>
<protein>
    <submittedName>
        <fullName evidence="1">Uncharacterized protein</fullName>
    </submittedName>
</protein>
<dbReference type="EMBL" id="JASJOU010000004">
    <property type="protein sequence ID" value="MDJ1501772.1"/>
    <property type="molecule type" value="Genomic_DNA"/>
</dbReference>
<accession>A0AAE3R6V5</accession>
<reference evidence="1" key="1">
    <citation type="submission" date="2023-05" db="EMBL/GenBank/DDBJ databases">
        <authorList>
            <person name="Zhang X."/>
        </authorList>
    </citation>
    <scope>NUCLEOTIDE SEQUENCE</scope>
    <source>
        <strain evidence="1">BD1B2-1</strain>
    </source>
</reference>
<dbReference type="Gene3D" id="3.30.420.40">
    <property type="match status" value="2"/>
</dbReference>
<dbReference type="Proteomes" id="UP001232063">
    <property type="component" value="Unassembled WGS sequence"/>
</dbReference>
<proteinExistence type="predicted"/>
<comment type="caution">
    <text evidence="1">The sequence shown here is derived from an EMBL/GenBank/DDBJ whole genome shotgun (WGS) entry which is preliminary data.</text>
</comment>
<gene>
    <name evidence="1" type="ORF">QNI22_13985</name>
</gene>
<keyword evidence="2" id="KW-1185">Reference proteome</keyword>
<evidence type="ECO:0000313" key="2">
    <source>
        <dbReference type="Proteomes" id="UP001232063"/>
    </source>
</evidence>
<evidence type="ECO:0000313" key="1">
    <source>
        <dbReference type="EMBL" id="MDJ1501772.1"/>
    </source>
</evidence>
<dbReference type="Gene3D" id="3.90.640.10">
    <property type="entry name" value="Actin, Chain A, domain 4"/>
    <property type="match status" value="1"/>
</dbReference>
<dbReference type="RefSeq" id="WP_314511406.1">
    <property type="nucleotide sequence ID" value="NZ_JASJOU010000004.1"/>
</dbReference>